<keyword evidence="1" id="KW-0472">Membrane</keyword>
<keyword evidence="3" id="KW-1185">Reference proteome</keyword>
<proteinExistence type="predicted"/>
<reference evidence="2 3" key="1">
    <citation type="journal article" date="2011" name="J. Microbiol.">
        <title>Bacillus kyonggiensis sp. nov., isolated from soil of a lettuce field.</title>
        <authorList>
            <person name="Dong K."/>
            <person name="Lee S."/>
        </authorList>
    </citation>
    <scope>NUCLEOTIDE SEQUENCE [LARGE SCALE GENOMIC DNA]</scope>
    <source>
        <strain evidence="2 3">NB22</strain>
    </source>
</reference>
<evidence type="ECO:0000256" key="1">
    <source>
        <dbReference type="SAM" id="Phobius"/>
    </source>
</evidence>
<keyword evidence="1" id="KW-0812">Transmembrane</keyword>
<organism evidence="2 3">
    <name type="scientific">Robertmurraya kyonggiensis</name>
    <dbReference type="NCBI Taxonomy" id="1037680"/>
    <lineage>
        <taxon>Bacteria</taxon>
        <taxon>Bacillati</taxon>
        <taxon>Bacillota</taxon>
        <taxon>Bacilli</taxon>
        <taxon>Bacillales</taxon>
        <taxon>Bacillaceae</taxon>
        <taxon>Robertmurraya</taxon>
    </lineage>
</organism>
<evidence type="ECO:0008006" key="4">
    <source>
        <dbReference type="Google" id="ProtNLM"/>
    </source>
</evidence>
<dbReference type="Proteomes" id="UP000307756">
    <property type="component" value="Unassembled WGS sequence"/>
</dbReference>
<dbReference type="InterPro" id="IPR048147">
    <property type="entry name" value="CBO0543-like"/>
</dbReference>
<feature type="transmembrane region" description="Helical" evidence="1">
    <location>
        <begin position="80"/>
        <end position="96"/>
    </location>
</feature>
<sequence length="140" mass="16473">MNSLPLQKRPYRFWINILPVVLLASLIGTYLDLYFVGKGVYAFPYRPYPSIFSVNIVFTLIILPLVVLLFLYISDKLTERNTFLFIFLSGLLASILERVAEDIGFFIHSSAWKHSYSFFGYSVFMYFIYSFYQWVKKKSP</sequence>
<accession>A0A4U1DC10</accession>
<feature type="transmembrane region" description="Helical" evidence="1">
    <location>
        <begin position="12"/>
        <end position="31"/>
    </location>
</feature>
<dbReference type="AlphaFoldDB" id="A0A4U1DC10"/>
<feature type="transmembrane region" description="Helical" evidence="1">
    <location>
        <begin position="51"/>
        <end position="73"/>
    </location>
</feature>
<dbReference type="EMBL" id="SWBM01000001">
    <property type="protein sequence ID" value="TKC20155.1"/>
    <property type="molecule type" value="Genomic_DNA"/>
</dbReference>
<keyword evidence="1" id="KW-1133">Transmembrane helix</keyword>
<dbReference type="NCBIfam" id="NF041644">
    <property type="entry name" value="CBO0543_fam"/>
    <property type="match status" value="1"/>
</dbReference>
<gene>
    <name evidence="2" type="ORF">FA727_07070</name>
</gene>
<evidence type="ECO:0000313" key="3">
    <source>
        <dbReference type="Proteomes" id="UP000307756"/>
    </source>
</evidence>
<name>A0A4U1DC10_9BACI</name>
<evidence type="ECO:0000313" key="2">
    <source>
        <dbReference type="EMBL" id="TKC20155.1"/>
    </source>
</evidence>
<protein>
    <recommendedName>
        <fullName evidence="4">Group-specific protein</fullName>
    </recommendedName>
</protein>
<feature type="transmembrane region" description="Helical" evidence="1">
    <location>
        <begin position="116"/>
        <end position="135"/>
    </location>
</feature>
<comment type="caution">
    <text evidence="2">The sequence shown here is derived from an EMBL/GenBank/DDBJ whole genome shotgun (WGS) entry which is preliminary data.</text>
</comment>